<dbReference type="InParanoid" id="A0A165NMG5"/>
<dbReference type="InterPro" id="IPR036691">
    <property type="entry name" value="Endo/exonu/phosph_ase_sf"/>
</dbReference>
<comment type="cofactor">
    <cofactor evidence="6">
        <name>Mg(2+)</name>
        <dbReference type="ChEBI" id="CHEBI:18420"/>
    </cofactor>
    <cofactor evidence="6">
        <name>Mn(2+)</name>
        <dbReference type="ChEBI" id="CHEBI:29035"/>
    </cofactor>
    <text evidence="6">Probably binds two magnesium or manganese ions per subunit.</text>
</comment>
<accession>A0A165NMG5</accession>
<feature type="region of interest" description="Disordered" evidence="8">
    <location>
        <begin position="1"/>
        <end position="168"/>
    </location>
</feature>
<dbReference type="GO" id="GO:0008081">
    <property type="term" value="F:phosphoric diester hydrolase activity"/>
    <property type="evidence" value="ECO:0007669"/>
    <property type="project" value="TreeGrafter"/>
</dbReference>
<keyword evidence="11" id="KW-1185">Reference proteome</keyword>
<gene>
    <name evidence="10" type="ORF">EXIGLDRAFT_694336</name>
</gene>
<dbReference type="Gene3D" id="3.60.10.10">
    <property type="entry name" value="Endonuclease/exonuclease/phosphatase"/>
    <property type="match status" value="1"/>
</dbReference>
<keyword evidence="3" id="KW-0378">Hydrolase</keyword>
<dbReference type="GO" id="GO:0046872">
    <property type="term" value="F:metal ion binding"/>
    <property type="evidence" value="ECO:0007669"/>
    <property type="project" value="UniProtKB-KW"/>
</dbReference>
<evidence type="ECO:0000256" key="1">
    <source>
        <dbReference type="ARBA" id="ARBA00007092"/>
    </source>
</evidence>
<feature type="region of interest" description="Disordered" evidence="8">
    <location>
        <begin position="536"/>
        <end position="568"/>
    </location>
</feature>
<feature type="compositionally biased region" description="Polar residues" evidence="8">
    <location>
        <begin position="132"/>
        <end position="143"/>
    </location>
</feature>
<keyword evidence="6" id="KW-0464">Manganese</keyword>
<feature type="domain" description="Endonuclease/exonuclease/phosphatase" evidence="9">
    <location>
        <begin position="198"/>
        <end position="398"/>
    </location>
</feature>
<evidence type="ECO:0000256" key="2">
    <source>
        <dbReference type="ARBA" id="ARBA00022723"/>
    </source>
</evidence>
<dbReference type="SUPFAM" id="SSF56219">
    <property type="entry name" value="DNase I-like"/>
    <property type="match status" value="1"/>
</dbReference>
<dbReference type="GO" id="GO:0003906">
    <property type="term" value="F:DNA-(apurinic or apyrimidinic site) endonuclease activity"/>
    <property type="evidence" value="ECO:0007669"/>
    <property type="project" value="TreeGrafter"/>
</dbReference>
<feature type="compositionally biased region" description="Basic and acidic residues" evidence="8">
    <location>
        <begin position="81"/>
        <end position="91"/>
    </location>
</feature>
<evidence type="ECO:0000256" key="8">
    <source>
        <dbReference type="SAM" id="MobiDB-lite"/>
    </source>
</evidence>
<dbReference type="Pfam" id="PF03372">
    <property type="entry name" value="Exo_endo_phos"/>
    <property type="match status" value="1"/>
</dbReference>
<keyword evidence="2 6" id="KW-0479">Metal-binding</keyword>
<evidence type="ECO:0000256" key="5">
    <source>
        <dbReference type="PIRSR" id="PIRSR604808-1"/>
    </source>
</evidence>
<comment type="similarity">
    <text evidence="1">Belongs to the DNA repair enzymes AP/ExoA family.</text>
</comment>
<feature type="site" description="Important for catalytic activity" evidence="7">
    <location>
        <position position="389"/>
    </location>
</feature>
<evidence type="ECO:0000256" key="6">
    <source>
        <dbReference type="PIRSR" id="PIRSR604808-2"/>
    </source>
</evidence>
<dbReference type="PANTHER" id="PTHR22748:SF6">
    <property type="entry name" value="DNA-(APURINIC OR APYRIMIDINIC SITE) ENDONUCLEASE"/>
    <property type="match status" value="1"/>
</dbReference>
<evidence type="ECO:0000256" key="3">
    <source>
        <dbReference type="ARBA" id="ARBA00022801"/>
    </source>
</evidence>
<dbReference type="STRING" id="1314781.A0A165NMG5"/>
<sequence length="596" mass="66099">MARGRKWEGQPCPNAGFFRDGATRGMSATRVREDGAEGLGGGQPPSPDSQHNGEATAREGENVCADSRSPARASPRLGSQSRDHMSQHGEHNPGATAAPTPVSTPNAHTAPVTPDQQHPLQPPSSWPGTPADSPSQRSSSVNLGQPHRPYPSLPRTSPANARRTPLSSKRTLARLLVASENIRGRGNTTIVGSTKWKKLKASILRDKIGVMAIQETHLTASHIQEIEQFHKELHVINSAHPDNPSGAGGVALAFNKFLTNTNGIQSHELIPGRALLATFNWHKDDELTVLAIYAPNDVRESREMWATIANKIRRSGGRIPKPDVILGDMNFVEDSVDRFPMALHSIDAPDSFDDLKRLCNVTDGWRATYPSSVEYSWRDASRSSMSRIDRIYVTEPLLDSSRNWKIETSDLNRDDHSRVSVELVNLDMPEIGPGRWSMKESLLHCPDFLAAVEAAGQYALSRLATYSEEERTPENNPQVIYDEFKRSVMLSAKRHQREINCRRRKFIDGLEKEREAAKTEMRLNLTDDTRKAFKAAEKKVEDARTETPGTGQRGKRYPGHGLTGPARKRPATQCYLSKSPAQTVESIVTIHRVWRS</sequence>
<dbReference type="EMBL" id="KV425897">
    <property type="protein sequence ID" value="KZW00953.1"/>
    <property type="molecule type" value="Genomic_DNA"/>
</dbReference>
<feature type="site" description="Transition state stabilizer" evidence="7">
    <location>
        <position position="330"/>
    </location>
</feature>
<protein>
    <submittedName>
        <fullName evidence="10">DNase I-like protein</fullName>
    </submittedName>
</protein>
<dbReference type="OrthoDB" id="3264871at2759"/>
<feature type="binding site" evidence="6">
    <location>
        <position position="415"/>
    </location>
    <ligand>
        <name>Mg(2+)</name>
        <dbReference type="ChEBI" id="CHEBI:18420"/>
        <label>1</label>
    </ligand>
</feature>
<proteinExistence type="inferred from homology"/>
<organism evidence="10 11">
    <name type="scientific">Exidia glandulosa HHB12029</name>
    <dbReference type="NCBI Taxonomy" id="1314781"/>
    <lineage>
        <taxon>Eukaryota</taxon>
        <taxon>Fungi</taxon>
        <taxon>Dikarya</taxon>
        <taxon>Basidiomycota</taxon>
        <taxon>Agaricomycotina</taxon>
        <taxon>Agaricomycetes</taxon>
        <taxon>Auriculariales</taxon>
        <taxon>Exidiaceae</taxon>
        <taxon>Exidia</taxon>
    </lineage>
</organism>
<feature type="site" description="Interaction with DNA substrate" evidence="7">
    <location>
        <position position="416"/>
    </location>
</feature>
<name>A0A165NMG5_EXIGL</name>
<dbReference type="InterPro" id="IPR004808">
    <property type="entry name" value="AP_endonuc_1"/>
</dbReference>
<evidence type="ECO:0000259" key="9">
    <source>
        <dbReference type="Pfam" id="PF03372"/>
    </source>
</evidence>
<feature type="binding site" evidence="6">
    <location>
        <position position="328"/>
    </location>
    <ligand>
        <name>Mg(2+)</name>
        <dbReference type="ChEBI" id="CHEBI:18420"/>
        <label>1</label>
    </ligand>
</feature>
<dbReference type="GO" id="GO:0008311">
    <property type="term" value="F:double-stranded DNA 3'-5' DNA exonuclease activity"/>
    <property type="evidence" value="ECO:0007669"/>
    <property type="project" value="TreeGrafter"/>
</dbReference>
<feature type="compositionally biased region" description="Basic and acidic residues" evidence="8">
    <location>
        <begin position="536"/>
        <end position="545"/>
    </location>
</feature>
<feature type="binding site" evidence="6">
    <location>
        <position position="416"/>
    </location>
    <ligand>
        <name>Mg(2+)</name>
        <dbReference type="ChEBI" id="CHEBI:18420"/>
        <label>1</label>
    </ligand>
</feature>
<keyword evidence="4 6" id="KW-0460">Magnesium</keyword>
<dbReference type="GO" id="GO:0005634">
    <property type="term" value="C:nucleus"/>
    <property type="evidence" value="ECO:0007669"/>
    <property type="project" value="TreeGrafter"/>
</dbReference>
<evidence type="ECO:0000256" key="7">
    <source>
        <dbReference type="PIRSR" id="PIRSR604808-3"/>
    </source>
</evidence>
<dbReference type="Proteomes" id="UP000077266">
    <property type="component" value="Unassembled WGS sequence"/>
</dbReference>
<evidence type="ECO:0000256" key="4">
    <source>
        <dbReference type="ARBA" id="ARBA00022842"/>
    </source>
</evidence>
<dbReference type="PANTHER" id="PTHR22748">
    <property type="entry name" value="AP ENDONUCLEASE"/>
    <property type="match status" value="1"/>
</dbReference>
<dbReference type="AlphaFoldDB" id="A0A165NMG5"/>
<feature type="compositionally biased region" description="Polar residues" evidence="8">
    <location>
        <begin position="154"/>
        <end position="168"/>
    </location>
</feature>
<evidence type="ECO:0000313" key="10">
    <source>
        <dbReference type="EMBL" id="KZW00953.1"/>
    </source>
</evidence>
<dbReference type="InterPro" id="IPR005135">
    <property type="entry name" value="Endo/exonuclease/phosphatase"/>
</dbReference>
<feature type="active site" description="Proton donor/acceptor" evidence="5">
    <location>
        <position position="328"/>
    </location>
</feature>
<feature type="active site" evidence="5">
    <location>
        <position position="293"/>
    </location>
</feature>
<reference evidence="10 11" key="1">
    <citation type="journal article" date="2016" name="Mol. Biol. Evol.">
        <title>Comparative Genomics of Early-Diverging Mushroom-Forming Fungi Provides Insights into the Origins of Lignocellulose Decay Capabilities.</title>
        <authorList>
            <person name="Nagy L.G."/>
            <person name="Riley R."/>
            <person name="Tritt A."/>
            <person name="Adam C."/>
            <person name="Daum C."/>
            <person name="Floudas D."/>
            <person name="Sun H."/>
            <person name="Yadav J.S."/>
            <person name="Pangilinan J."/>
            <person name="Larsson K.H."/>
            <person name="Matsuura K."/>
            <person name="Barry K."/>
            <person name="Labutti K."/>
            <person name="Kuo R."/>
            <person name="Ohm R.A."/>
            <person name="Bhattacharya S.S."/>
            <person name="Shirouzu T."/>
            <person name="Yoshinaga Y."/>
            <person name="Martin F.M."/>
            <person name="Grigoriev I.V."/>
            <person name="Hibbett D.S."/>
        </authorList>
    </citation>
    <scope>NUCLEOTIDE SEQUENCE [LARGE SCALE GENOMIC DNA]</scope>
    <source>
        <strain evidence="10 11">HHB12029</strain>
    </source>
</reference>
<feature type="binding site" evidence="6">
    <location>
        <position position="215"/>
    </location>
    <ligand>
        <name>Mg(2+)</name>
        <dbReference type="ChEBI" id="CHEBI:18420"/>
        <label>1</label>
    </ligand>
</feature>
<evidence type="ECO:0000313" key="11">
    <source>
        <dbReference type="Proteomes" id="UP000077266"/>
    </source>
</evidence>
<feature type="binding site" evidence="6">
    <location>
        <position position="330"/>
    </location>
    <ligand>
        <name>Mg(2+)</name>
        <dbReference type="ChEBI" id="CHEBI:18420"/>
        <label>1</label>
    </ligand>
</feature>
<feature type="active site" description="Proton acceptor" evidence="5">
    <location>
        <position position="416"/>
    </location>
</feature>
<dbReference type="GO" id="GO:0006284">
    <property type="term" value="P:base-excision repair"/>
    <property type="evidence" value="ECO:0007669"/>
    <property type="project" value="TreeGrafter"/>
</dbReference>